<dbReference type="PANTHER" id="PTHR12101">
    <property type="entry name" value="POPEYE DOMAIN CONTAINING PROTEIN"/>
    <property type="match status" value="1"/>
</dbReference>
<accession>A0A7S3PG92</accession>
<evidence type="ECO:0000256" key="3">
    <source>
        <dbReference type="ARBA" id="ARBA00022427"/>
    </source>
</evidence>
<comment type="subcellular location">
    <subcellularLocation>
        <location evidence="2">Cell junction</location>
        <location evidence="2">Tight junction</location>
    </subcellularLocation>
    <subcellularLocation>
        <location evidence="1">Lateral cell membrane</location>
    </subcellularLocation>
</comment>
<dbReference type="GO" id="GO:0007155">
    <property type="term" value="P:cell adhesion"/>
    <property type="evidence" value="ECO:0007669"/>
    <property type="project" value="UniProtKB-KW"/>
</dbReference>
<dbReference type="InterPro" id="IPR014710">
    <property type="entry name" value="RmlC-like_jellyroll"/>
</dbReference>
<dbReference type="InterPro" id="IPR000595">
    <property type="entry name" value="cNMP-bd_dom"/>
</dbReference>
<evidence type="ECO:0000256" key="1">
    <source>
        <dbReference type="ARBA" id="ARBA00004124"/>
    </source>
</evidence>
<evidence type="ECO:0000256" key="4">
    <source>
        <dbReference type="ARBA" id="ARBA00022473"/>
    </source>
</evidence>
<evidence type="ECO:0000313" key="10">
    <source>
        <dbReference type="EMBL" id="CAE0433510.1"/>
    </source>
</evidence>
<dbReference type="InterPro" id="IPR018490">
    <property type="entry name" value="cNMP-bd_dom_sf"/>
</dbReference>
<name>A0A7S3PG92_9STRA</name>
<dbReference type="GO" id="GO:0030552">
    <property type="term" value="F:cAMP binding"/>
    <property type="evidence" value="ECO:0007669"/>
    <property type="project" value="TreeGrafter"/>
</dbReference>
<keyword evidence="8" id="KW-0472">Membrane</keyword>
<sequence length="346" mass="39267">MYRFLRPPYRCYEGRYSSLLGRNAVTNRAVLRPRTHIAKLYVHTFIPASAPASLHARLREKFGSFTPYLGHGAYIIGFALYATTDMYSLRVLAVAGSSLAVCFNYLQPVPITIPVAWNIIYIGINLYQIVLLLSNKQRDFTEREIKLYDYFRKYVTLEQYSALLKSGGTWKKMDKGGTILRKGDPGTVVLFLYKGRVKIKPEGGSETVIGPGNMLGEIAFVSSQTEKKYSATVEAVDRITYLEFTYDQLRTALAENPSLSNAGAQILNHSLIQRLLQKERDENEQVYSLMLKVALSNNSVTSSVKSVLRDYREASHLSAAIHEKLLLHNDWTIEEFEKGERNQKCR</sequence>
<keyword evidence="7" id="KW-0325">Glycoprotein</keyword>
<keyword evidence="3" id="KW-0796">Tight junction</keyword>
<keyword evidence="8" id="KW-0812">Transmembrane</keyword>
<dbReference type="PROSITE" id="PS50042">
    <property type="entry name" value="CNMP_BINDING_3"/>
    <property type="match status" value="1"/>
</dbReference>
<dbReference type="EMBL" id="HBIN01005320">
    <property type="protein sequence ID" value="CAE0433510.1"/>
    <property type="molecule type" value="Transcribed_RNA"/>
</dbReference>
<keyword evidence="5" id="KW-0130">Cell adhesion</keyword>
<organism evidence="10">
    <name type="scientific">Aplanochytrium stocchinoi</name>
    <dbReference type="NCBI Taxonomy" id="215587"/>
    <lineage>
        <taxon>Eukaryota</taxon>
        <taxon>Sar</taxon>
        <taxon>Stramenopiles</taxon>
        <taxon>Bigyra</taxon>
        <taxon>Labyrinthulomycetes</taxon>
        <taxon>Thraustochytrida</taxon>
        <taxon>Thraustochytriidae</taxon>
        <taxon>Aplanochytrium</taxon>
    </lineage>
</organism>
<dbReference type="GO" id="GO:0016328">
    <property type="term" value="C:lateral plasma membrane"/>
    <property type="evidence" value="ECO:0007669"/>
    <property type="project" value="UniProtKB-SubCell"/>
</dbReference>
<dbReference type="GO" id="GO:0005923">
    <property type="term" value="C:bicellular tight junction"/>
    <property type="evidence" value="ECO:0007669"/>
    <property type="project" value="UniProtKB-SubCell"/>
</dbReference>
<dbReference type="Pfam" id="PF00027">
    <property type="entry name" value="cNMP_binding"/>
    <property type="match status" value="1"/>
</dbReference>
<keyword evidence="4" id="KW-0217">Developmental protein</keyword>
<feature type="domain" description="Cyclic nucleotide-binding" evidence="9">
    <location>
        <begin position="171"/>
        <end position="253"/>
    </location>
</feature>
<dbReference type="SUPFAM" id="SSF51206">
    <property type="entry name" value="cAMP-binding domain-like"/>
    <property type="match status" value="1"/>
</dbReference>
<reference evidence="10" key="1">
    <citation type="submission" date="2021-01" db="EMBL/GenBank/DDBJ databases">
        <authorList>
            <person name="Corre E."/>
            <person name="Pelletier E."/>
            <person name="Niang G."/>
            <person name="Scheremetjew M."/>
            <person name="Finn R."/>
            <person name="Kale V."/>
            <person name="Holt S."/>
            <person name="Cochrane G."/>
            <person name="Meng A."/>
            <person name="Brown T."/>
            <person name="Cohen L."/>
        </authorList>
    </citation>
    <scope>NUCLEOTIDE SEQUENCE</scope>
    <source>
        <strain evidence="10">GSBS06</strain>
    </source>
</reference>
<evidence type="ECO:0000256" key="6">
    <source>
        <dbReference type="ARBA" id="ARBA00022949"/>
    </source>
</evidence>
<evidence type="ECO:0000256" key="7">
    <source>
        <dbReference type="ARBA" id="ARBA00023180"/>
    </source>
</evidence>
<feature type="transmembrane region" description="Helical" evidence="8">
    <location>
        <begin position="112"/>
        <end position="133"/>
    </location>
</feature>
<dbReference type="SMART" id="SM00100">
    <property type="entry name" value="cNMP"/>
    <property type="match status" value="1"/>
</dbReference>
<evidence type="ECO:0000259" key="9">
    <source>
        <dbReference type="PROSITE" id="PS50042"/>
    </source>
</evidence>
<keyword evidence="8" id="KW-1133">Transmembrane helix</keyword>
<dbReference type="CDD" id="cd00038">
    <property type="entry name" value="CAP_ED"/>
    <property type="match status" value="1"/>
</dbReference>
<dbReference type="AlphaFoldDB" id="A0A7S3PG92"/>
<dbReference type="InterPro" id="IPR006916">
    <property type="entry name" value="POPDC1-3"/>
</dbReference>
<protein>
    <recommendedName>
        <fullName evidence="9">Cyclic nucleotide-binding domain-containing protein</fullName>
    </recommendedName>
</protein>
<dbReference type="PANTHER" id="PTHR12101:SF17">
    <property type="entry name" value="BLOOD VESSEL EPICARDIAL SUBSTANCE"/>
    <property type="match status" value="1"/>
</dbReference>
<dbReference type="Gene3D" id="2.60.120.10">
    <property type="entry name" value="Jelly Rolls"/>
    <property type="match status" value="1"/>
</dbReference>
<keyword evidence="6" id="KW-0965">Cell junction</keyword>
<evidence type="ECO:0000256" key="2">
    <source>
        <dbReference type="ARBA" id="ARBA00004435"/>
    </source>
</evidence>
<evidence type="ECO:0000256" key="8">
    <source>
        <dbReference type="SAM" id="Phobius"/>
    </source>
</evidence>
<proteinExistence type="predicted"/>
<gene>
    <name evidence="10" type="ORF">ASTO00021_LOCUS3831</name>
</gene>
<evidence type="ECO:0000256" key="5">
    <source>
        <dbReference type="ARBA" id="ARBA00022889"/>
    </source>
</evidence>